<organism evidence="8 9">
    <name type="scientific">Streptomyces inusitatus</name>
    <dbReference type="NCBI Taxonomy" id="68221"/>
    <lineage>
        <taxon>Bacteria</taxon>
        <taxon>Bacillati</taxon>
        <taxon>Actinomycetota</taxon>
        <taxon>Actinomycetes</taxon>
        <taxon>Kitasatosporales</taxon>
        <taxon>Streptomycetaceae</taxon>
        <taxon>Streptomyces</taxon>
    </lineage>
</organism>
<keyword evidence="4 6" id="KW-1133">Transmembrane helix</keyword>
<comment type="caution">
    <text evidence="8">The sequence shown here is derived from an EMBL/GenBank/DDBJ whole genome shotgun (WGS) entry which is preliminary data.</text>
</comment>
<keyword evidence="3 6" id="KW-0812">Transmembrane</keyword>
<feature type="transmembrane region" description="Helical" evidence="6">
    <location>
        <begin position="434"/>
        <end position="455"/>
    </location>
</feature>
<dbReference type="InterPro" id="IPR003838">
    <property type="entry name" value="ABC3_permease_C"/>
</dbReference>
<name>A0A918UNS4_9ACTN</name>
<feature type="transmembrane region" description="Helical" evidence="6">
    <location>
        <begin position="681"/>
        <end position="699"/>
    </location>
</feature>
<dbReference type="PANTHER" id="PTHR30287">
    <property type="entry name" value="MEMBRANE COMPONENT OF PREDICTED ABC SUPERFAMILY METABOLITE UPTAKE TRANSPORTER"/>
    <property type="match status" value="1"/>
</dbReference>
<dbReference type="PANTHER" id="PTHR30287:SF2">
    <property type="entry name" value="BLL1001 PROTEIN"/>
    <property type="match status" value="1"/>
</dbReference>
<dbReference type="InterPro" id="IPR038766">
    <property type="entry name" value="Membrane_comp_ABC_pdt"/>
</dbReference>
<dbReference type="Proteomes" id="UP000630936">
    <property type="component" value="Unassembled WGS sequence"/>
</dbReference>
<evidence type="ECO:0000256" key="2">
    <source>
        <dbReference type="ARBA" id="ARBA00022475"/>
    </source>
</evidence>
<sequence length="803" mass="84528">MSQLTKPPVVMVTETDTDGAGGVRGWVRELALGLRFAVTGGRRGWIRTALTAFGVGLGVAMLLVASSIPQMLENRDGRGDARQIAKYDSEKASDRSFLYFPNNTDYHDITVTGMLLQAEGKGDIAAPPGLTELPKPGEMAVSPALAELLSSPEGALLKDRLPYKITATIGDTGLTGPNELAYYAGTSALTEASAGGRSEGFGGGPRFSEPLNGILLLIVLIAFIALLLPVAVFISSAVRFGGEQRDRRLAALRLVGADRSMANRIAAGESLCGALLGLLVGGGLFTLARHWASEVTVWDISAFPSDLSPAPALIALVAVAVPAAAIVVTLFTLRSVSIEPLGVVRNSTPRTRKVWWRVLMPVLGLVLLLTQTGSISMGGTSINSLLIGAGALMVLVGITVLLPWLVEAVVKRLDGGPVAWQLATRRLQLSSGTAARAISGIVVAAAGAIALQTLFSSVEGNFIKPTGADTEQAHLHVSSQVRDGAEARAKLGQYADSRGVAGLVGIVESTANQTGPKPAGEEEFLFTALTVGDCASLRQLAKLPSCEDGDVFTVDKVDKYDQYTYYPRAGQKLSLGGNRNHGDAGEQLAWQIPADAKRVKALIDPSGERTGGVLATPSAVDLAKLSKPWATAMIKLDFKTPNAMEHARNAVAELAPPPQPTTVREIELNEVNAKFAGIRTGLLIGATATMALIAVSLLVTTLEQLRDRKRLLAVLMAFGARRSTLCWSVLWQTAVPIGLGLALATVGGMLLGQVLLLMVGTIATDWLVFLPIIGVGAGLILLITLLSLPPLWRMMRPDGLRSE</sequence>
<feature type="transmembrane region" description="Helical" evidence="6">
    <location>
        <begin position="385"/>
        <end position="406"/>
    </location>
</feature>
<dbReference type="AlphaFoldDB" id="A0A918UNS4"/>
<keyword evidence="2" id="KW-1003">Cell membrane</keyword>
<comment type="subcellular location">
    <subcellularLocation>
        <location evidence="1">Cell membrane</location>
        <topology evidence="1">Multi-pass membrane protein</topology>
    </subcellularLocation>
</comment>
<feature type="transmembrane region" description="Helical" evidence="6">
    <location>
        <begin position="45"/>
        <end position="68"/>
    </location>
</feature>
<feature type="domain" description="ABC3 transporter permease C-terminal" evidence="7">
    <location>
        <begin position="221"/>
        <end position="331"/>
    </location>
</feature>
<feature type="transmembrane region" description="Helical" evidence="6">
    <location>
        <begin position="312"/>
        <end position="333"/>
    </location>
</feature>
<feature type="transmembrane region" description="Helical" evidence="6">
    <location>
        <begin position="711"/>
        <end position="731"/>
    </location>
</feature>
<gene>
    <name evidence="8" type="ORF">GCM10010387_17940</name>
</gene>
<feature type="transmembrane region" description="Helical" evidence="6">
    <location>
        <begin position="271"/>
        <end position="292"/>
    </location>
</feature>
<proteinExistence type="predicted"/>
<reference evidence="8" key="2">
    <citation type="submission" date="2020-09" db="EMBL/GenBank/DDBJ databases">
        <authorList>
            <person name="Sun Q."/>
            <person name="Ohkuma M."/>
        </authorList>
    </citation>
    <scope>NUCLEOTIDE SEQUENCE</scope>
    <source>
        <strain evidence="8">JCM 4988</strain>
    </source>
</reference>
<evidence type="ECO:0000259" key="7">
    <source>
        <dbReference type="Pfam" id="PF02687"/>
    </source>
</evidence>
<evidence type="ECO:0000256" key="6">
    <source>
        <dbReference type="SAM" id="Phobius"/>
    </source>
</evidence>
<dbReference type="Pfam" id="PF02687">
    <property type="entry name" value="FtsX"/>
    <property type="match status" value="2"/>
</dbReference>
<dbReference type="RefSeq" id="WP_229868886.1">
    <property type="nucleotide sequence ID" value="NZ_BMWG01000003.1"/>
</dbReference>
<accession>A0A918UNS4</accession>
<feature type="transmembrane region" description="Helical" evidence="6">
    <location>
        <begin position="766"/>
        <end position="788"/>
    </location>
</feature>
<evidence type="ECO:0000256" key="4">
    <source>
        <dbReference type="ARBA" id="ARBA00022989"/>
    </source>
</evidence>
<dbReference type="EMBL" id="BMWG01000003">
    <property type="protein sequence ID" value="GGZ24906.1"/>
    <property type="molecule type" value="Genomic_DNA"/>
</dbReference>
<feature type="transmembrane region" description="Helical" evidence="6">
    <location>
        <begin position="214"/>
        <end position="238"/>
    </location>
</feature>
<evidence type="ECO:0000256" key="3">
    <source>
        <dbReference type="ARBA" id="ARBA00022692"/>
    </source>
</evidence>
<keyword evidence="9" id="KW-1185">Reference proteome</keyword>
<keyword evidence="5 6" id="KW-0472">Membrane</keyword>
<evidence type="ECO:0000313" key="8">
    <source>
        <dbReference type="EMBL" id="GGZ24906.1"/>
    </source>
</evidence>
<evidence type="ECO:0000256" key="5">
    <source>
        <dbReference type="ARBA" id="ARBA00023136"/>
    </source>
</evidence>
<feature type="transmembrane region" description="Helical" evidence="6">
    <location>
        <begin position="354"/>
        <end position="373"/>
    </location>
</feature>
<evidence type="ECO:0000256" key="1">
    <source>
        <dbReference type="ARBA" id="ARBA00004651"/>
    </source>
</evidence>
<feature type="transmembrane region" description="Helical" evidence="6">
    <location>
        <begin position="737"/>
        <end position="759"/>
    </location>
</feature>
<dbReference type="GO" id="GO:0005886">
    <property type="term" value="C:plasma membrane"/>
    <property type="evidence" value="ECO:0007669"/>
    <property type="project" value="UniProtKB-SubCell"/>
</dbReference>
<protein>
    <submittedName>
        <fullName evidence="8">Membrane protein</fullName>
    </submittedName>
</protein>
<reference evidence="8" key="1">
    <citation type="journal article" date="2014" name="Int. J. Syst. Evol. Microbiol.">
        <title>Complete genome sequence of Corynebacterium casei LMG S-19264T (=DSM 44701T), isolated from a smear-ripened cheese.</title>
        <authorList>
            <consortium name="US DOE Joint Genome Institute (JGI-PGF)"/>
            <person name="Walter F."/>
            <person name="Albersmeier A."/>
            <person name="Kalinowski J."/>
            <person name="Ruckert C."/>
        </authorList>
    </citation>
    <scope>NUCLEOTIDE SEQUENCE</scope>
    <source>
        <strain evidence="8">JCM 4988</strain>
    </source>
</reference>
<evidence type="ECO:0000313" key="9">
    <source>
        <dbReference type="Proteomes" id="UP000630936"/>
    </source>
</evidence>
<feature type="domain" description="ABC3 transporter permease C-terminal" evidence="7">
    <location>
        <begin position="686"/>
        <end position="795"/>
    </location>
</feature>